<keyword evidence="2" id="KW-1185">Reference proteome</keyword>
<organism evidence="1 2">
    <name type="scientific">Entomophthora muscae</name>
    <dbReference type="NCBI Taxonomy" id="34485"/>
    <lineage>
        <taxon>Eukaryota</taxon>
        <taxon>Fungi</taxon>
        <taxon>Fungi incertae sedis</taxon>
        <taxon>Zoopagomycota</taxon>
        <taxon>Entomophthoromycotina</taxon>
        <taxon>Entomophthoromycetes</taxon>
        <taxon>Entomophthorales</taxon>
        <taxon>Entomophthoraceae</taxon>
        <taxon>Entomophthora</taxon>
    </lineage>
</organism>
<accession>A0ACC2TQB8</accession>
<reference evidence="1" key="1">
    <citation type="submission" date="2022-04" db="EMBL/GenBank/DDBJ databases">
        <title>Genome of the entomopathogenic fungus Entomophthora muscae.</title>
        <authorList>
            <person name="Elya C."/>
            <person name="Lovett B.R."/>
            <person name="Lee E."/>
            <person name="Macias A.M."/>
            <person name="Hajek A.E."/>
            <person name="De Bivort B.L."/>
            <person name="Kasson M.T."/>
            <person name="De Fine Licht H.H."/>
            <person name="Stajich J.E."/>
        </authorList>
    </citation>
    <scope>NUCLEOTIDE SEQUENCE</scope>
    <source>
        <strain evidence="1">Berkeley</strain>
    </source>
</reference>
<dbReference type="Proteomes" id="UP001165960">
    <property type="component" value="Unassembled WGS sequence"/>
</dbReference>
<evidence type="ECO:0000313" key="1">
    <source>
        <dbReference type="EMBL" id="KAJ9076868.1"/>
    </source>
</evidence>
<proteinExistence type="predicted"/>
<protein>
    <submittedName>
        <fullName evidence="1">Uncharacterized protein</fullName>
    </submittedName>
</protein>
<dbReference type="EMBL" id="QTSX02002239">
    <property type="protein sequence ID" value="KAJ9076868.1"/>
    <property type="molecule type" value="Genomic_DNA"/>
</dbReference>
<name>A0ACC2TQB8_9FUNG</name>
<gene>
    <name evidence="1" type="ORF">DSO57_1022073</name>
</gene>
<evidence type="ECO:0000313" key="2">
    <source>
        <dbReference type="Proteomes" id="UP001165960"/>
    </source>
</evidence>
<sequence>MKCPPMACPTSEGISLLATSAVTIPPGSQAILDSQILYELPGLYSPPSLGRNKPYLFPGILDVSHKDPVQLLVANLTSLPIHVSRGIDNFSPLELQAQERESNLEPGFPQAAGPEDRETNRPHFSGIEPLRADVEEDNLPRKVDQAKEIIALSGMPITTPNGGGQATTISFMSLKSSPATNQEPTQGRGTGPQPGPMTTTLE</sequence>
<comment type="caution">
    <text evidence="1">The sequence shown here is derived from an EMBL/GenBank/DDBJ whole genome shotgun (WGS) entry which is preliminary data.</text>
</comment>